<evidence type="ECO:0000256" key="6">
    <source>
        <dbReference type="PIRNR" id="PIRNR036911"/>
    </source>
</evidence>
<dbReference type="CTD" id="8804"/>
<evidence type="ECO:0000256" key="5">
    <source>
        <dbReference type="ARBA" id="ARBA00023180"/>
    </source>
</evidence>
<dbReference type="Pfam" id="PF13883">
    <property type="entry name" value="CREG_beta-barrel"/>
    <property type="match status" value="1"/>
</dbReference>
<protein>
    <submittedName>
        <fullName evidence="9">Protein CREG1 isoform X1</fullName>
    </submittedName>
    <submittedName>
        <fullName evidence="10">Protein CREG1 isoform X2</fullName>
    </submittedName>
</protein>
<evidence type="ECO:0000256" key="1">
    <source>
        <dbReference type="ARBA" id="ARBA00004613"/>
    </source>
</evidence>
<feature type="signal peptide" evidence="6">
    <location>
        <begin position="1"/>
        <end position="30"/>
    </location>
</feature>
<keyword evidence="5" id="KW-0325">Glycoprotein</keyword>
<dbReference type="GO" id="GO:0005737">
    <property type="term" value="C:cytoplasm"/>
    <property type="evidence" value="ECO:0007669"/>
    <property type="project" value="UniProtKB-ARBA"/>
</dbReference>
<evidence type="ECO:0000256" key="4">
    <source>
        <dbReference type="ARBA" id="ARBA00022729"/>
    </source>
</evidence>
<evidence type="ECO:0000256" key="2">
    <source>
        <dbReference type="ARBA" id="ARBA00009230"/>
    </source>
</evidence>
<gene>
    <name evidence="9 10" type="primary">CREG1</name>
</gene>
<dbReference type="SUPFAM" id="SSF50475">
    <property type="entry name" value="FMN-binding split barrel"/>
    <property type="match status" value="1"/>
</dbReference>
<dbReference type="InterPro" id="IPR014631">
    <property type="entry name" value="CREG"/>
</dbReference>
<dbReference type="PANTHER" id="PTHR13343">
    <property type="entry name" value="CREG1 PROTEIN"/>
    <property type="match status" value="1"/>
</dbReference>
<dbReference type="RefSeq" id="XP_030059808.1">
    <property type="nucleotide sequence ID" value="XM_030203948.1"/>
</dbReference>
<accession>A0A6P7Y4J0</accession>
<dbReference type="Gene3D" id="2.30.110.10">
    <property type="entry name" value="Electron Transport, Fmn-binding Protein, Chain A"/>
    <property type="match status" value="1"/>
</dbReference>
<dbReference type="AlphaFoldDB" id="A0A6P7Y4J0"/>
<evidence type="ECO:0000313" key="10">
    <source>
        <dbReference type="RefSeq" id="XP_030059808.1"/>
    </source>
</evidence>
<comment type="subcellular location">
    <subcellularLocation>
        <location evidence="1">Secreted</location>
    </subcellularLocation>
</comment>
<dbReference type="OrthoDB" id="46836at2759"/>
<evidence type="ECO:0000259" key="7">
    <source>
        <dbReference type="Pfam" id="PF13883"/>
    </source>
</evidence>
<reference evidence="9 10" key="1">
    <citation type="submission" date="2025-04" db="UniProtKB">
        <authorList>
            <consortium name="RefSeq"/>
        </authorList>
    </citation>
    <scope>IDENTIFICATION</scope>
</reference>
<keyword evidence="4 6" id="KW-0732">Signal</keyword>
<dbReference type="InterPro" id="IPR055343">
    <property type="entry name" value="CREG_beta-barrel"/>
</dbReference>
<sequence>MFAAFDSCPGALLRGFFLVLLSWLFSLSAASVLPPRNETARVARFVAHHCDWGALATVSSHEPVRGRPFANVFSVSDGPLGRGSGVPYFYLSNLEISVQDLQVNPNASLTMSLAQTHYCKKEGYDPQSPLCAHIILSGIVEKVNSTEMDFAKLALFTRHPEMASWPPDHGWFFAKLNITNIWVLDYFGGIKTVSPKDYYNVEP</sequence>
<evidence type="ECO:0000313" key="9">
    <source>
        <dbReference type="RefSeq" id="XP_030059807.1"/>
    </source>
</evidence>
<keyword evidence="3 6" id="KW-0964">Secreted</keyword>
<name>A0A6P7Y4J0_9AMPH</name>
<organism evidence="8 10">
    <name type="scientific">Microcaecilia unicolor</name>
    <dbReference type="NCBI Taxonomy" id="1415580"/>
    <lineage>
        <taxon>Eukaryota</taxon>
        <taxon>Metazoa</taxon>
        <taxon>Chordata</taxon>
        <taxon>Craniata</taxon>
        <taxon>Vertebrata</taxon>
        <taxon>Euteleostomi</taxon>
        <taxon>Amphibia</taxon>
        <taxon>Gymnophiona</taxon>
        <taxon>Siphonopidae</taxon>
        <taxon>Microcaecilia</taxon>
    </lineage>
</organism>
<dbReference type="PANTHER" id="PTHR13343:SF21">
    <property type="entry name" value="PROTEIN CREG1"/>
    <property type="match status" value="1"/>
</dbReference>
<dbReference type="PIRSF" id="PIRSF036911">
    <property type="entry name" value="CREG"/>
    <property type="match status" value="1"/>
</dbReference>
<dbReference type="GO" id="GO:0005615">
    <property type="term" value="C:extracellular space"/>
    <property type="evidence" value="ECO:0007669"/>
    <property type="project" value="UniProtKB-UniRule"/>
</dbReference>
<comment type="similarity">
    <text evidence="2 6">Belongs to the CREG family.</text>
</comment>
<dbReference type="Proteomes" id="UP000515156">
    <property type="component" value="Chromosome 5"/>
</dbReference>
<evidence type="ECO:0000313" key="8">
    <source>
        <dbReference type="Proteomes" id="UP000515156"/>
    </source>
</evidence>
<dbReference type="GO" id="GO:0012505">
    <property type="term" value="C:endomembrane system"/>
    <property type="evidence" value="ECO:0007669"/>
    <property type="project" value="UniProtKB-ARBA"/>
</dbReference>
<feature type="chain" id="PRO_5044536182" evidence="6">
    <location>
        <begin position="31"/>
        <end position="203"/>
    </location>
</feature>
<proteinExistence type="inferred from homology"/>
<keyword evidence="8" id="KW-1185">Reference proteome</keyword>
<feature type="domain" description="CREG-like beta-barrel" evidence="7">
    <location>
        <begin position="34"/>
        <end position="200"/>
    </location>
</feature>
<dbReference type="RefSeq" id="XP_030059807.1">
    <property type="nucleotide sequence ID" value="XM_030203947.1"/>
</dbReference>
<evidence type="ECO:0000256" key="3">
    <source>
        <dbReference type="ARBA" id="ARBA00022525"/>
    </source>
</evidence>
<dbReference type="GeneID" id="115470627"/>
<dbReference type="FunFam" id="2.30.110.10:FF:000004">
    <property type="entry name" value="Cellular repressor of E1A-stimulated genes 1"/>
    <property type="match status" value="1"/>
</dbReference>
<dbReference type="InterPro" id="IPR012349">
    <property type="entry name" value="Split_barrel_FMN-bd"/>
</dbReference>
<dbReference type="KEGG" id="muo:115470627"/>